<dbReference type="Proteomes" id="UP000318578">
    <property type="component" value="Unassembled WGS sequence"/>
</dbReference>
<keyword evidence="1" id="KW-1133">Transmembrane helix</keyword>
<feature type="transmembrane region" description="Helical" evidence="1">
    <location>
        <begin position="204"/>
        <end position="222"/>
    </location>
</feature>
<keyword evidence="3" id="KW-0645">Protease</keyword>
<dbReference type="GO" id="GO:0006508">
    <property type="term" value="P:proteolysis"/>
    <property type="evidence" value="ECO:0007669"/>
    <property type="project" value="UniProtKB-KW"/>
</dbReference>
<feature type="transmembrane region" description="Helical" evidence="1">
    <location>
        <begin position="45"/>
        <end position="68"/>
    </location>
</feature>
<dbReference type="AlphaFoldDB" id="A0A558A338"/>
<dbReference type="OrthoDB" id="8453431at2"/>
<dbReference type="GO" id="GO:0008237">
    <property type="term" value="F:metallopeptidase activity"/>
    <property type="evidence" value="ECO:0007669"/>
    <property type="project" value="UniProtKB-KW"/>
</dbReference>
<sequence>MGTRLGKWFGRIGRRHGVTATQPDEPLDSLELPEAAAPPAHRWGFGAFLVAEAVLVASAAFVSVLLPPVPAGRPTPVSDVLIGTITPTVLAALVAVLITVWRGNGPRIDLRLEWHWADVRLGLKLGVLGLVLTTVGAFVWTHAVGQNNATSAIGALVEDQPMSLTAAIIMFVYLWLLGPVCEEIIYRGLLWGAVERLPWGGEKWARVAAFLLSTAVFAVSHLEPLRTTLLLVIAVPIGLARLFTGRLLGAVVAHQMNNFLPALALLLTTLGVMTL</sequence>
<evidence type="ECO:0000256" key="1">
    <source>
        <dbReference type="SAM" id="Phobius"/>
    </source>
</evidence>
<dbReference type="Pfam" id="PF02517">
    <property type="entry name" value="Rce1-like"/>
    <property type="match status" value="1"/>
</dbReference>
<keyword evidence="3" id="KW-0482">Metalloprotease</keyword>
<reference evidence="3 4" key="1">
    <citation type="submission" date="2019-07" db="EMBL/GenBank/DDBJ databases">
        <title>New species of Amycolatopsis and Streptomyces.</title>
        <authorList>
            <person name="Duangmal K."/>
            <person name="Teo W.F.A."/>
            <person name="Lipun K."/>
        </authorList>
    </citation>
    <scope>NUCLEOTIDE SEQUENCE [LARGE SCALE GENOMIC DNA]</scope>
    <source>
        <strain evidence="3 4">JCM 30562</strain>
    </source>
</reference>
<comment type="caution">
    <text evidence="3">The sequence shown here is derived from an EMBL/GenBank/DDBJ whole genome shotgun (WGS) entry which is preliminary data.</text>
</comment>
<feature type="transmembrane region" description="Helical" evidence="1">
    <location>
        <begin position="161"/>
        <end position="181"/>
    </location>
</feature>
<feature type="transmembrane region" description="Helical" evidence="1">
    <location>
        <begin position="228"/>
        <end position="244"/>
    </location>
</feature>
<protein>
    <submittedName>
        <fullName evidence="3">CPBP family intramembrane metalloprotease</fullName>
    </submittedName>
</protein>
<keyword evidence="1" id="KW-0472">Membrane</keyword>
<feature type="domain" description="CAAX prenyl protease 2/Lysostaphin resistance protein A-like" evidence="2">
    <location>
        <begin position="167"/>
        <end position="260"/>
    </location>
</feature>
<keyword evidence="1" id="KW-0812">Transmembrane</keyword>
<proteinExistence type="predicted"/>
<organism evidence="3 4">
    <name type="scientific">Amycolatopsis acidiphila</name>
    <dbReference type="NCBI Taxonomy" id="715473"/>
    <lineage>
        <taxon>Bacteria</taxon>
        <taxon>Bacillati</taxon>
        <taxon>Actinomycetota</taxon>
        <taxon>Actinomycetes</taxon>
        <taxon>Pseudonocardiales</taxon>
        <taxon>Pseudonocardiaceae</taxon>
        <taxon>Amycolatopsis</taxon>
    </lineage>
</organism>
<evidence type="ECO:0000313" key="4">
    <source>
        <dbReference type="Proteomes" id="UP000318578"/>
    </source>
</evidence>
<feature type="transmembrane region" description="Helical" evidence="1">
    <location>
        <begin position="80"/>
        <end position="101"/>
    </location>
</feature>
<evidence type="ECO:0000259" key="2">
    <source>
        <dbReference type="Pfam" id="PF02517"/>
    </source>
</evidence>
<keyword evidence="4" id="KW-1185">Reference proteome</keyword>
<feature type="transmembrane region" description="Helical" evidence="1">
    <location>
        <begin position="256"/>
        <end position="274"/>
    </location>
</feature>
<dbReference type="GO" id="GO:0004175">
    <property type="term" value="F:endopeptidase activity"/>
    <property type="evidence" value="ECO:0007669"/>
    <property type="project" value="UniProtKB-ARBA"/>
</dbReference>
<feature type="transmembrane region" description="Helical" evidence="1">
    <location>
        <begin position="121"/>
        <end position="141"/>
    </location>
</feature>
<keyword evidence="3" id="KW-0378">Hydrolase</keyword>
<gene>
    <name evidence="3" type="ORF">FNH06_26805</name>
</gene>
<name>A0A558A338_9PSEU</name>
<dbReference type="EMBL" id="VJZA01000057">
    <property type="protein sequence ID" value="TVT18669.1"/>
    <property type="molecule type" value="Genomic_DNA"/>
</dbReference>
<evidence type="ECO:0000313" key="3">
    <source>
        <dbReference type="EMBL" id="TVT18669.1"/>
    </source>
</evidence>
<dbReference type="InterPro" id="IPR003675">
    <property type="entry name" value="Rce1/LyrA-like_dom"/>
</dbReference>
<dbReference type="GO" id="GO:0080120">
    <property type="term" value="P:CAAX-box protein maturation"/>
    <property type="evidence" value="ECO:0007669"/>
    <property type="project" value="UniProtKB-ARBA"/>
</dbReference>
<accession>A0A558A338</accession>